<dbReference type="KEGG" id="bbae:FRD01_07885"/>
<dbReference type="PIRSF" id="PIRSF016487">
    <property type="entry name" value="CYTH_UCP016487"/>
    <property type="match status" value="1"/>
</dbReference>
<feature type="domain" description="CYTH" evidence="2">
    <location>
        <begin position="1"/>
        <end position="149"/>
    </location>
</feature>
<evidence type="ECO:0000313" key="3">
    <source>
        <dbReference type="EMBL" id="QED27164.1"/>
    </source>
</evidence>
<gene>
    <name evidence="3" type="ORF">FRD01_07885</name>
</gene>
<name>A0A5B8XNJ4_9DELT</name>
<dbReference type="Pfam" id="PF01928">
    <property type="entry name" value="CYTH"/>
    <property type="match status" value="1"/>
</dbReference>
<dbReference type="InterPro" id="IPR023577">
    <property type="entry name" value="CYTH_domain"/>
</dbReference>
<dbReference type="Proteomes" id="UP000321595">
    <property type="component" value="Chromosome"/>
</dbReference>
<feature type="active site" description="Proton acceptor" evidence="1">
    <location>
        <position position="30"/>
    </location>
</feature>
<accession>A0A5B8XNJ4</accession>
<proteinExistence type="predicted"/>
<dbReference type="InterPro" id="IPR033469">
    <property type="entry name" value="CYTH-like_dom_sf"/>
</dbReference>
<dbReference type="SMART" id="SM01118">
    <property type="entry name" value="CYTH"/>
    <property type="match status" value="1"/>
</dbReference>
<keyword evidence="4" id="KW-1185">Reference proteome</keyword>
<dbReference type="CDD" id="cd07891">
    <property type="entry name" value="CYTH-like_CthTTM-like_1"/>
    <property type="match status" value="1"/>
</dbReference>
<reference evidence="3 4" key="1">
    <citation type="submission" date="2019-08" db="EMBL/GenBank/DDBJ databases">
        <authorList>
            <person name="Liang Q."/>
        </authorList>
    </citation>
    <scope>NUCLEOTIDE SEQUENCE [LARGE SCALE GENOMIC DNA]</scope>
    <source>
        <strain evidence="3 4">V1718</strain>
    </source>
</reference>
<dbReference type="InterPro" id="IPR012042">
    <property type="entry name" value="NeuTTM/CthTTM-like"/>
</dbReference>
<dbReference type="PANTHER" id="PTHR40114:SF1">
    <property type="entry name" value="SLR0698 PROTEIN"/>
    <property type="match status" value="1"/>
</dbReference>
<dbReference type="SUPFAM" id="SSF55154">
    <property type="entry name" value="CYTH-like phosphatases"/>
    <property type="match status" value="1"/>
</dbReference>
<protein>
    <submittedName>
        <fullName evidence="3">CYTH domain-containing protein</fullName>
    </submittedName>
</protein>
<dbReference type="PROSITE" id="PS51707">
    <property type="entry name" value="CYTH"/>
    <property type="match status" value="1"/>
</dbReference>
<dbReference type="EMBL" id="CP042467">
    <property type="protein sequence ID" value="QED27164.1"/>
    <property type="molecule type" value="Genomic_DNA"/>
</dbReference>
<evidence type="ECO:0000259" key="2">
    <source>
        <dbReference type="PROSITE" id="PS51707"/>
    </source>
</evidence>
<sequence>MKEIERKFLVDHNSDWRAEAVESKQISQGYIPTLPGATVRVRVKGEAGFLTIKGPTKGISRSEFEYSIPAEDAREMLETLCQGRAIHKIRHVIHHGGHEWTVDEFLGDHDGLLLAEIELGSEDEAFDLPKWATREVSHDSRYFNSNLIGAETPPTV</sequence>
<organism evidence="3 4">
    <name type="scientific">Microvenator marinus</name>
    <dbReference type="NCBI Taxonomy" id="2600177"/>
    <lineage>
        <taxon>Bacteria</taxon>
        <taxon>Deltaproteobacteria</taxon>
        <taxon>Bradymonadales</taxon>
        <taxon>Microvenatoraceae</taxon>
        <taxon>Microvenator</taxon>
    </lineage>
</organism>
<dbReference type="OrthoDB" id="9805588at2"/>
<dbReference type="PANTHER" id="PTHR40114">
    <property type="entry name" value="SLR0698 PROTEIN"/>
    <property type="match status" value="1"/>
</dbReference>
<dbReference type="RefSeq" id="WP_146958849.1">
    <property type="nucleotide sequence ID" value="NZ_CP042467.1"/>
</dbReference>
<evidence type="ECO:0000313" key="4">
    <source>
        <dbReference type="Proteomes" id="UP000321595"/>
    </source>
</evidence>
<dbReference type="AlphaFoldDB" id="A0A5B8XNJ4"/>
<dbReference type="Gene3D" id="2.40.320.10">
    <property type="entry name" value="Hypothetical Protein Pfu-838710-001"/>
    <property type="match status" value="1"/>
</dbReference>
<evidence type="ECO:0000256" key="1">
    <source>
        <dbReference type="PIRSR" id="PIRSR016487-1"/>
    </source>
</evidence>